<feature type="compositionally biased region" description="Acidic residues" evidence="10">
    <location>
        <begin position="304"/>
        <end position="319"/>
    </location>
</feature>
<evidence type="ECO:0000313" key="11">
    <source>
        <dbReference type="EMBL" id="KAI0504733.1"/>
    </source>
</evidence>
<evidence type="ECO:0000256" key="8">
    <source>
        <dbReference type="RuleBase" id="RU004478"/>
    </source>
</evidence>
<keyword evidence="6 7" id="KW-0143">Chaperone</keyword>
<dbReference type="GO" id="GO:0042803">
    <property type="term" value="F:protein homodimerization activity"/>
    <property type="evidence" value="ECO:0007669"/>
    <property type="project" value="InterPro"/>
</dbReference>
<evidence type="ECO:0000256" key="2">
    <source>
        <dbReference type="ARBA" id="ARBA00009054"/>
    </source>
</evidence>
<dbReference type="HAMAP" id="MF_01151">
    <property type="entry name" value="GrpE"/>
    <property type="match status" value="1"/>
</dbReference>
<keyword evidence="4" id="KW-0963">Cytoplasm</keyword>
<keyword evidence="9" id="KW-0175">Coiled coil</keyword>
<keyword evidence="5" id="KW-0346">Stress response</keyword>
<proteinExistence type="inferred from homology"/>
<dbReference type="Gene3D" id="2.30.22.10">
    <property type="entry name" value="Head domain of nucleotide exchange factor GrpE"/>
    <property type="match status" value="1"/>
</dbReference>
<comment type="function">
    <text evidence="7">Essential component of the PAM complex, a complex required for the translocation of transit peptide-containing proteins from the inner membrane into the mitochondrial matrix in an ATP-dependent manner.</text>
</comment>
<dbReference type="CDD" id="cd00446">
    <property type="entry name" value="GrpE"/>
    <property type="match status" value="1"/>
</dbReference>
<evidence type="ECO:0000256" key="7">
    <source>
        <dbReference type="RuleBase" id="RU000640"/>
    </source>
</evidence>
<keyword evidence="12" id="KW-1185">Reference proteome</keyword>
<evidence type="ECO:0000256" key="10">
    <source>
        <dbReference type="SAM" id="MobiDB-lite"/>
    </source>
</evidence>
<dbReference type="GO" id="GO:0006457">
    <property type="term" value="P:protein folding"/>
    <property type="evidence" value="ECO:0007669"/>
    <property type="project" value="InterPro"/>
</dbReference>
<dbReference type="InterPro" id="IPR009012">
    <property type="entry name" value="GrpE_head"/>
</dbReference>
<dbReference type="Proteomes" id="UP000829196">
    <property type="component" value="Unassembled WGS sequence"/>
</dbReference>
<dbReference type="SMR" id="A0A8T3B805"/>
<evidence type="ECO:0000256" key="4">
    <source>
        <dbReference type="ARBA" id="ARBA00022490"/>
    </source>
</evidence>
<feature type="compositionally biased region" description="Acidic residues" evidence="10">
    <location>
        <begin position="70"/>
        <end position="92"/>
    </location>
</feature>
<dbReference type="OrthoDB" id="201635at2759"/>
<reference evidence="11" key="1">
    <citation type="journal article" date="2022" name="Front. Genet.">
        <title>Chromosome-Scale Assembly of the Dendrobium nobile Genome Provides Insights Into the Molecular Mechanism of the Biosynthesis of the Medicinal Active Ingredient of Dendrobium.</title>
        <authorList>
            <person name="Xu Q."/>
            <person name="Niu S.-C."/>
            <person name="Li K.-L."/>
            <person name="Zheng P.-J."/>
            <person name="Zhang X.-J."/>
            <person name="Jia Y."/>
            <person name="Liu Y."/>
            <person name="Niu Y.-X."/>
            <person name="Yu L.-H."/>
            <person name="Chen D.-F."/>
            <person name="Zhang G.-Q."/>
        </authorList>
    </citation>
    <scope>NUCLEOTIDE SEQUENCE</scope>
    <source>
        <tissue evidence="11">Leaf</tissue>
    </source>
</reference>
<keyword evidence="7" id="KW-0496">Mitochondrion</keyword>
<feature type="region of interest" description="Disordered" evidence="10">
    <location>
        <begin position="60"/>
        <end position="98"/>
    </location>
</feature>
<feature type="region of interest" description="Disordered" evidence="10">
    <location>
        <begin position="288"/>
        <end position="326"/>
    </location>
</feature>
<comment type="caution">
    <text evidence="11">The sequence shown here is derived from an EMBL/GenBank/DDBJ whole genome shotgun (WGS) entry which is preliminary data.</text>
</comment>
<dbReference type="Pfam" id="PF01025">
    <property type="entry name" value="GrpE"/>
    <property type="match status" value="1"/>
</dbReference>
<dbReference type="InterPro" id="IPR013805">
    <property type="entry name" value="GrpE_CC"/>
</dbReference>
<dbReference type="AlphaFoldDB" id="A0A8T3B805"/>
<dbReference type="FunFam" id="3.90.20.20:FF:000006">
    <property type="entry name" value="GrpE protein homolog"/>
    <property type="match status" value="1"/>
</dbReference>
<evidence type="ECO:0000256" key="6">
    <source>
        <dbReference type="ARBA" id="ARBA00023186"/>
    </source>
</evidence>
<evidence type="ECO:0000313" key="12">
    <source>
        <dbReference type="Proteomes" id="UP000829196"/>
    </source>
</evidence>
<dbReference type="NCBIfam" id="NF010738">
    <property type="entry name" value="PRK14140.1"/>
    <property type="match status" value="1"/>
</dbReference>
<dbReference type="InterPro" id="IPR000740">
    <property type="entry name" value="GrpE"/>
</dbReference>
<dbReference type="SUPFAM" id="SSF51064">
    <property type="entry name" value="Head domain of nucleotide exchange factor GrpE"/>
    <property type="match status" value="1"/>
</dbReference>
<feature type="coiled-coil region" evidence="9">
    <location>
        <begin position="133"/>
        <end position="160"/>
    </location>
</feature>
<dbReference type="PANTHER" id="PTHR21237:SF27">
    <property type="entry name" value="GRPE PROTEIN HOMOLOG"/>
    <property type="match status" value="1"/>
</dbReference>
<dbReference type="GO" id="GO:0000774">
    <property type="term" value="F:adenyl-nucleotide exchange factor activity"/>
    <property type="evidence" value="ECO:0007669"/>
    <property type="project" value="InterPro"/>
</dbReference>
<protein>
    <recommendedName>
        <fullName evidence="7">GrpE protein homolog</fullName>
    </recommendedName>
</protein>
<comment type="similarity">
    <text evidence="2 8">Belongs to the GrpE family.</text>
</comment>
<evidence type="ECO:0000256" key="9">
    <source>
        <dbReference type="SAM" id="Coils"/>
    </source>
</evidence>
<name>A0A8T3B805_DENNO</name>
<dbReference type="GO" id="GO:0005759">
    <property type="term" value="C:mitochondrial matrix"/>
    <property type="evidence" value="ECO:0007669"/>
    <property type="project" value="UniProtKB-SubCell"/>
</dbReference>
<evidence type="ECO:0000256" key="5">
    <source>
        <dbReference type="ARBA" id="ARBA00023016"/>
    </source>
</evidence>
<dbReference type="Gene3D" id="3.90.20.20">
    <property type="match status" value="1"/>
</dbReference>
<dbReference type="NCBIfam" id="NF010741">
    <property type="entry name" value="PRK14143.1"/>
    <property type="match status" value="1"/>
</dbReference>
<dbReference type="GO" id="GO:0009507">
    <property type="term" value="C:chloroplast"/>
    <property type="evidence" value="ECO:0007669"/>
    <property type="project" value="TreeGrafter"/>
</dbReference>
<comment type="subcellular location">
    <subcellularLocation>
        <location evidence="1">Cytoplasm</location>
    </subcellularLocation>
    <subcellularLocation>
        <location evidence="7">Mitochondrion matrix</location>
    </subcellularLocation>
</comment>
<sequence>MAFLLPFSSIDMASLETRRNLQGLCIKEKAAVRPLRIRAYSYRAKHLRFSSFSPSAASGEVSKVEHVEETELQEESEKEPTVDDGLDYDSSSDESIPFSEDRLPSAVIASLEFYKEALANNDQSKVAEIETFFQSIEDERNSLEDKVTSLSDELVVEKDRILRISADFDNFRKRTERERLSLMENVQGEVVENLLPVLDNFERAKAQIKAETEGEEKINSSYQSIYKQFMEILTSLGVVAVETVGSAFDPMLHEAIMREDSAEFEEGIIMQEFRKGFKLGERLLRPSMVKVSAGPGPAKPKEDESTESDEGSGELEQESTNESKEA</sequence>
<comment type="subunit">
    <text evidence="3">Homodimer.</text>
</comment>
<gene>
    <name evidence="11" type="ORF">KFK09_015686</name>
</gene>
<dbReference type="PANTHER" id="PTHR21237">
    <property type="entry name" value="GRPE PROTEIN"/>
    <property type="match status" value="1"/>
</dbReference>
<dbReference type="PROSITE" id="PS01071">
    <property type="entry name" value="GRPE"/>
    <property type="match status" value="1"/>
</dbReference>
<accession>A0A8T3B805</accession>
<dbReference type="EMBL" id="JAGYWB010000011">
    <property type="protein sequence ID" value="KAI0504733.1"/>
    <property type="molecule type" value="Genomic_DNA"/>
</dbReference>
<dbReference type="GO" id="GO:0051087">
    <property type="term" value="F:protein-folding chaperone binding"/>
    <property type="evidence" value="ECO:0007669"/>
    <property type="project" value="InterPro"/>
</dbReference>
<evidence type="ECO:0000256" key="1">
    <source>
        <dbReference type="ARBA" id="ARBA00004496"/>
    </source>
</evidence>
<dbReference type="FunFam" id="2.30.22.10:FF:000001">
    <property type="entry name" value="Protein GrpE"/>
    <property type="match status" value="1"/>
</dbReference>
<dbReference type="PRINTS" id="PR00773">
    <property type="entry name" value="GRPEPROTEIN"/>
</dbReference>
<evidence type="ECO:0000256" key="3">
    <source>
        <dbReference type="ARBA" id="ARBA00011738"/>
    </source>
</evidence>
<dbReference type="GO" id="GO:0051082">
    <property type="term" value="F:unfolded protein binding"/>
    <property type="evidence" value="ECO:0007669"/>
    <property type="project" value="TreeGrafter"/>
</dbReference>
<dbReference type="SUPFAM" id="SSF58014">
    <property type="entry name" value="Coiled-coil domain of nucleotide exchange factor GrpE"/>
    <property type="match status" value="1"/>
</dbReference>
<organism evidence="11 12">
    <name type="scientific">Dendrobium nobile</name>
    <name type="common">Orchid</name>
    <dbReference type="NCBI Taxonomy" id="94219"/>
    <lineage>
        <taxon>Eukaryota</taxon>
        <taxon>Viridiplantae</taxon>
        <taxon>Streptophyta</taxon>
        <taxon>Embryophyta</taxon>
        <taxon>Tracheophyta</taxon>
        <taxon>Spermatophyta</taxon>
        <taxon>Magnoliopsida</taxon>
        <taxon>Liliopsida</taxon>
        <taxon>Asparagales</taxon>
        <taxon>Orchidaceae</taxon>
        <taxon>Epidendroideae</taxon>
        <taxon>Malaxideae</taxon>
        <taxon>Dendrobiinae</taxon>
        <taxon>Dendrobium</taxon>
    </lineage>
</organism>